<feature type="compositionally biased region" description="Basic and acidic residues" evidence="1">
    <location>
        <begin position="18"/>
        <end position="28"/>
    </location>
</feature>
<protein>
    <submittedName>
        <fullName evidence="3 4">Uncharacterized protein LOC106066892</fullName>
    </submittedName>
</protein>
<proteinExistence type="predicted"/>
<dbReference type="GeneID" id="106066892"/>
<reference evidence="3 4" key="1">
    <citation type="submission" date="2025-04" db="UniProtKB">
        <authorList>
            <consortium name="RefSeq"/>
        </authorList>
    </citation>
    <scope>IDENTIFICATION</scope>
</reference>
<dbReference type="OrthoDB" id="6138864at2759"/>
<dbReference type="AlphaFoldDB" id="A0A9W2ZBT7"/>
<dbReference type="Proteomes" id="UP001165740">
    <property type="component" value="Chromosome 17"/>
</dbReference>
<evidence type="ECO:0000313" key="2">
    <source>
        <dbReference type="Proteomes" id="UP001165740"/>
    </source>
</evidence>
<gene>
    <name evidence="3 4" type="primary">LOC106066892</name>
</gene>
<accession>A0A9W2ZBT7</accession>
<evidence type="ECO:0000256" key="1">
    <source>
        <dbReference type="SAM" id="MobiDB-lite"/>
    </source>
</evidence>
<dbReference type="RefSeq" id="XP_055872436.1">
    <property type="nucleotide sequence ID" value="XM_056016461.1"/>
</dbReference>
<feature type="compositionally biased region" description="Basic and acidic residues" evidence="1">
    <location>
        <begin position="138"/>
        <end position="163"/>
    </location>
</feature>
<feature type="compositionally biased region" description="Low complexity" evidence="1">
    <location>
        <begin position="77"/>
        <end position="86"/>
    </location>
</feature>
<dbReference type="PRINTS" id="PR01217">
    <property type="entry name" value="PRICHEXTENSN"/>
</dbReference>
<feature type="compositionally biased region" description="Pro residues" evidence="1">
    <location>
        <begin position="166"/>
        <end position="182"/>
    </location>
</feature>
<evidence type="ECO:0000313" key="4">
    <source>
        <dbReference type="RefSeq" id="XP_055872436.1"/>
    </source>
</evidence>
<organism evidence="2 4">
    <name type="scientific">Biomphalaria glabrata</name>
    <name type="common">Bloodfluke planorb</name>
    <name type="synonym">Freshwater snail</name>
    <dbReference type="NCBI Taxonomy" id="6526"/>
    <lineage>
        <taxon>Eukaryota</taxon>
        <taxon>Metazoa</taxon>
        <taxon>Spiralia</taxon>
        <taxon>Lophotrochozoa</taxon>
        <taxon>Mollusca</taxon>
        <taxon>Gastropoda</taxon>
        <taxon>Heterobranchia</taxon>
        <taxon>Euthyneura</taxon>
        <taxon>Panpulmonata</taxon>
        <taxon>Hygrophila</taxon>
        <taxon>Lymnaeoidea</taxon>
        <taxon>Planorbidae</taxon>
        <taxon>Biomphalaria</taxon>
    </lineage>
</organism>
<feature type="region of interest" description="Disordered" evidence="1">
    <location>
        <begin position="1"/>
        <end position="247"/>
    </location>
</feature>
<dbReference type="OMA" id="WNTRRQD"/>
<name>A0A9W2ZBT7_BIOGL</name>
<sequence length="350" mass="39369">MNEAMKYSKPYQGNIGKDSLKYPVDKSGIKLPDYKPSINPKDVKPQPREYKQTIDSRPKRAANRPPPPQPKPKAPKPTRAANPAPRQAKFKGYEPNIKWDPKQKVNAYEPKLYKGNINQTTNPGKMYELPEDYYGFPKSKEQPPVKKEAPQPKPVEKKVKLNKVEPLPPPPQPPPPAPAPPPVERKKTPPKKAPAKPIVPDPLVEAPLPPPLPPPIKVKTPPPAPAKEPVYVFYDPPSPEPYPPTRREYYPKPEPFYNSKPEPIFPPLIPISMSDYLSSEPKAKETTQKPRGNPLIPVMYPPSKLYDLSRYSPLPMTSLDDDIYQIRGSGVPMYSAIGLLLRNSGSYSYY</sequence>
<keyword evidence="2" id="KW-1185">Reference proteome</keyword>
<feature type="compositionally biased region" description="Basic and acidic residues" evidence="1">
    <location>
        <begin position="41"/>
        <end position="58"/>
    </location>
</feature>
<dbReference type="RefSeq" id="XP_055872435.1">
    <property type="nucleotide sequence ID" value="XM_056016460.1"/>
</dbReference>
<feature type="compositionally biased region" description="Pro residues" evidence="1">
    <location>
        <begin position="207"/>
        <end position="226"/>
    </location>
</feature>
<evidence type="ECO:0000313" key="3">
    <source>
        <dbReference type="RefSeq" id="XP_055872435.1"/>
    </source>
</evidence>